<name>A0A4Z2FHB8_9TELE</name>
<sequence>MANSKDAPEFCNRWCRQRELPDTPADLPGDVAFRADALDELAFLCHLAMGPFVMGMSSFRILLMQPSRRWVLSVCVLGSSRSHAALKASASGPWAVHVPRDPIEEDLLHHLLSTHHPPLLHLHDDGI</sequence>
<dbReference type="AlphaFoldDB" id="A0A4Z2FHB8"/>
<keyword evidence="1" id="KW-0472">Membrane</keyword>
<organism evidence="2 3">
    <name type="scientific">Liparis tanakae</name>
    <name type="common">Tanaka's snailfish</name>
    <dbReference type="NCBI Taxonomy" id="230148"/>
    <lineage>
        <taxon>Eukaryota</taxon>
        <taxon>Metazoa</taxon>
        <taxon>Chordata</taxon>
        <taxon>Craniata</taxon>
        <taxon>Vertebrata</taxon>
        <taxon>Euteleostomi</taxon>
        <taxon>Actinopterygii</taxon>
        <taxon>Neopterygii</taxon>
        <taxon>Teleostei</taxon>
        <taxon>Neoteleostei</taxon>
        <taxon>Acanthomorphata</taxon>
        <taxon>Eupercaria</taxon>
        <taxon>Perciformes</taxon>
        <taxon>Cottioidei</taxon>
        <taxon>Cottales</taxon>
        <taxon>Liparidae</taxon>
        <taxon>Liparis</taxon>
    </lineage>
</organism>
<evidence type="ECO:0000313" key="3">
    <source>
        <dbReference type="Proteomes" id="UP000314294"/>
    </source>
</evidence>
<feature type="transmembrane region" description="Helical" evidence="1">
    <location>
        <begin position="41"/>
        <end position="63"/>
    </location>
</feature>
<evidence type="ECO:0000313" key="2">
    <source>
        <dbReference type="EMBL" id="TNN40608.1"/>
    </source>
</evidence>
<proteinExistence type="predicted"/>
<comment type="caution">
    <text evidence="2">The sequence shown here is derived from an EMBL/GenBank/DDBJ whole genome shotgun (WGS) entry which is preliminary data.</text>
</comment>
<protein>
    <submittedName>
        <fullName evidence="2">Uncharacterized protein</fullName>
    </submittedName>
</protein>
<dbReference type="Proteomes" id="UP000314294">
    <property type="component" value="Unassembled WGS sequence"/>
</dbReference>
<keyword evidence="1" id="KW-0812">Transmembrane</keyword>
<keyword evidence="1" id="KW-1133">Transmembrane helix</keyword>
<keyword evidence="3" id="KW-1185">Reference proteome</keyword>
<dbReference type="EMBL" id="SRLO01001174">
    <property type="protein sequence ID" value="TNN40608.1"/>
    <property type="molecule type" value="Genomic_DNA"/>
</dbReference>
<evidence type="ECO:0000256" key="1">
    <source>
        <dbReference type="SAM" id="Phobius"/>
    </source>
</evidence>
<accession>A0A4Z2FHB8</accession>
<reference evidence="2 3" key="1">
    <citation type="submission" date="2019-03" db="EMBL/GenBank/DDBJ databases">
        <title>First draft genome of Liparis tanakae, snailfish: a comprehensive survey of snailfish specific genes.</title>
        <authorList>
            <person name="Kim W."/>
            <person name="Song I."/>
            <person name="Jeong J.-H."/>
            <person name="Kim D."/>
            <person name="Kim S."/>
            <person name="Ryu S."/>
            <person name="Song J.Y."/>
            <person name="Lee S.K."/>
        </authorList>
    </citation>
    <scope>NUCLEOTIDE SEQUENCE [LARGE SCALE GENOMIC DNA]</scope>
    <source>
        <tissue evidence="2">Muscle</tissue>
    </source>
</reference>
<gene>
    <name evidence="2" type="ORF">EYF80_049224</name>
</gene>